<sequence>MSDAVGAWKITVPRPTVVLTVPAAPEHASSVMGDALSAQGYAVRSVGPLAAEVTRTHWWSLASGVLPEKERLTLETVPGTGVRLSYVRGADASGAPARVVAALRATVHRLRAEGHTVSVGPWESGLSSGR</sequence>
<evidence type="ECO:0000313" key="1">
    <source>
        <dbReference type="EMBL" id="GIG22133.1"/>
    </source>
</evidence>
<dbReference type="EMBL" id="BONK01000009">
    <property type="protein sequence ID" value="GIG22133.1"/>
    <property type="molecule type" value="Genomic_DNA"/>
</dbReference>
<organism evidence="1 2">
    <name type="scientific">Cellulomonas chitinilytica</name>
    <dbReference type="NCBI Taxonomy" id="398759"/>
    <lineage>
        <taxon>Bacteria</taxon>
        <taxon>Bacillati</taxon>
        <taxon>Actinomycetota</taxon>
        <taxon>Actinomycetes</taxon>
        <taxon>Micrococcales</taxon>
        <taxon>Cellulomonadaceae</taxon>
        <taxon>Cellulomonas</taxon>
    </lineage>
</organism>
<name>A0A919U0M3_9CELL</name>
<evidence type="ECO:0000313" key="2">
    <source>
        <dbReference type="Proteomes" id="UP000632740"/>
    </source>
</evidence>
<dbReference type="Proteomes" id="UP000632740">
    <property type="component" value="Unassembled WGS sequence"/>
</dbReference>
<gene>
    <name evidence="1" type="ORF">Cch01nite_28570</name>
</gene>
<comment type="caution">
    <text evidence="1">The sequence shown here is derived from an EMBL/GenBank/DDBJ whole genome shotgun (WGS) entry which is preliminary data.</text>
</comment>
<accession>A0A919U0M3</accession>
<reference evidence="1" key="1">
    <citation type="submission" date="2021-01" db="EMBL/GenBank/DDBJ databases">
        <title>Whole genome shotgun sequence of Cellulomonas chitinilytica NBRC 110799.</title>
        <authorList>
            <person name="Komaki H."/>
            <person name="Tamura T."/>
        </authorList>
    </citation>
    <scope>NUCLEOTIDE SEQUENCE</scope>
    <source>
        <strain evidence="1">NBRC 110799</strain>
    </source>
</reference>
<dbReference type="AlphaFoldDB" id="A0A919U0M3"/>
<proteinExistence type="predicted"/>
<keyword evidence="2" id="KW-1185">Reference proteome</keyword>
<protein>
    <submittedName>
        <fullName evidence="1">Uncharacterized protein</fullName>
    </submittedName>
</protein>
<dbReference type="RefSeq" id="WP_203756226.1">
    <property type="nucleotide sequence ID" value="NZ_BONK01000009.1"/>
</dbReference>